<sequence length="41" mass="4751">MEERVKEYAPAQALEFLFLHLPGRTVHIPATSKWIDDALQE</sequence>
<dbReference type="HOGENOM" id="CLU_3275696_0_0_5"/>
<name>W6RBH0_9HYPH</name>
<proteinExistence type="predicted"/>
<evidence type="ECO:0000313" key="2">
    <source>
        <dbReference type="Proteomes" id="UP000019443"/>
    </source>
</evidence>
<organism evidence="1 2">
    <name type="scientific">Rhizobium favelukesii</name>
    <dbReference type="NCBI Taxonomy" id="348824"/>
    <lineage>
        <taxon>Bacteria</taxon>
        <taxon>Pseudomonadati</taxon>
        <taxon>Pseudomonadota</taxon>
        <taxon>Alphaproteobacteria</taxon>
        <taxon>Hyphomicrobiales</taxon>
        <taxon>Rhizobiaceae</taxon>
        <taxon>Rhizobium/Agrobacterium group</taxon>
        <taxon>Rhizobium</taxon>
    </lineage>
</organism>
<dbReference type="EMBL" id="HG916852">
    <property type="protein sequence ID" value="CDM58189.1"/>
    <property type="molecule type" value="Genomic_DNA"/>
</dbReference>
<keyword evidence="2" id="KW-1185">Reference proteome</keyword>
<dbReference type="PATRIC" id="fig|348824.6.peg.2739"/>
<dbReference type="Proteomes" id="UP000019443">
    <property type="component" value="Chromosome"/>
</dbReference>
<evidence type="ECO:0000313" key="1">
    <source>
        <dbReference type="EMBL" id="CDM58189.1"/>
    </source>
</evidence>
<gene>
    <name evidence="1" type="ORF">LPU83_2535</name>
</gene>
<protein>
    <submittedName>
        <fullName evidence="1">Uncharacterized protein</fullName>
    </submittedName>
</protein>
<accession>W6RBH0</accession>
<reference evidence="1" key="1">
    <citation type="submission" date="2013-11" db="EMBL/GenBank/DDBJ databases">
        <title>Draft genome sequence of the broad-host-range Rhizobium sp. LPU83 strain, a member of the low-genetic diversity Oregon-like Rhizobium sp. group.</title>
        <authorList>
            <person name="Wibberg D."/>
            <person name="Puehler A."/>
            <person name="Schlueter A."/>
        </authorList>
    </citation>
    <scope>NUCLEOTIDE SEQUENCE [LARGE SCALE GENOMIC DNA]</scope>
    <source>
        <strain evidence="1">LPU83</strain>
    </source>
</reference>
<dbReference type="AlphaFoldDB" id="W6RBH0"/>
<dbReference type="KEGG" id="rhl:LPU83_2535"/>